<dbReference type="SUPFAM" id="SSF48371">
    <property type="entry name" value="ARM repeat"/>
    <property type="match status" value="1"/>
</dbReference>
<keyword evidence="2" id="KW-1185">Reference proteome</keyword>
<accession>A0A975BI57</accession>
<protein>
    <recommendedName>
        <fullName evidence="3">TIGR02270 family protein</fullName>
    </recommendedName>
</protein>
<sequence length="453" mass="51617">MQSITKNQKKFAITLYLDHFEEVSFLYEQRLTLLDDPEITWLDLEDFENRFEAHIDGLLVGEDLALEVCKQQVIEGDFGELHAAIRVFCRQNRLDLVQEVLEELDAEDEERVQAVSDALNHELPVNWQNEFIRMLSEGDQKLVPIVARLIGYQRLPAKRELFHVALRPKSSDSLPVLFWAIGRVRDPNAIDLLLNYVQHKDEAICSVAALAALRIGEPQTINECLRYAETENWPLLPLGLGGGSSAISVLLRIASGGNVSVDCLISLGLLGDISAMDTLLYHIGNTELAESAALAMNLITGAALYEEVFIPEDIDEDELFEEELEKLKKGESLYPPGEESGTTITRVSQKPEDWHDWWTENKSRFSPGIRYRNGKPYSPACLLENLKSEKSIRQVRQFAYEELVIRYDIDFPFETDMFVVQRKQAIAKYAEWIEANSSRFQAGQWYFSGRLIS</sequence>
<dbReference type="InterPro" id="IPR011989">
    <property type="entry name" value="ARM-like"/>
</dbReference>
<dbReference type="Gene3D" id="1.25.10.10">
    <property type="entry name" value="Leucine-rich Repeat Variant"/>
    <property type="match status" value="1"/>
</dbReference>
<gene>
    <name evidence="1" type="ORF">dnm_018360</name>
</gene>
<organism evidence="1 2">
    <name type="scientific">Desulfonema magnum</name>
    <dbReference type="NCBI Taxonomy" id="45655"/>
    <lineage>
        <taxon>Bacteria</taxon>
        <taxon>Pseudomonadati</taxon>
        <taxon>Thermodesulfobacteriota</taxon>
        <taxon>Desulfobacteria</taxon>
        <taxon>Desulfobacterales</taxon>
        <taxon>Desulfococcaceae</taxon>
        <taxon>Desulfonema</taxon>
    </lineage>
</organism>
<reference evidence="1" key="1">
    <citation type="journal article" date="2021" name="Microb. Physiol.">
        <title>Proteogenomic Insights into the Physiology of Marine, Sulfate-Reducing, Filamentous Desulfonema limicola and Desulfonema magnum.</title>
        <authorList>
            <person name="Schnaars V."/>
            <person name="Wohlbrand L."/>
            <person name="Scheve S."/>
            <person name="Hinrichs C."/>
            <person name="Reinhardt R."/>
            <person name="Rabus R."/>
        </authorList>
    </citation>
    <scope>NUCLEOTIDE SEQUENCE</scope>
    <source>
        <strain evidence="1">4be13</strain>
    </source>
</reference>
<proteinExistence type="predicted"/>
<dbReference type="EMBL" id="CP061800">
    <property type="protein sequence ID" value="QTA85821.1"/>
    <property type="molecule type" value="Genomic_DNA"/>
</dbReference>
<dbReference type="KEGG" id="dmm:dnm_018360"/>
<dbReference type="InterPro" id="IPR016024">
    <property type="entry name" value="ARM-type_fold"/>
</dbReference>
<name>A0A975BI57_9BACT</name>
<evidence type="ECO:0000313" key="2">
    <source>
        <dbReference type="Proteomes" id="UP000663722"/>
    </source>
</evidence>
<evidence type="ECO:0008006" key="3">
    <source>
        <dbReference type="Google" id="ProtNLM"/>
    </source>
</evidence>
<dbReference type="Proteomes" id="UP000663722">
    <property type="component" value="Chromosome"/>
</dbReference>
<dbReference type="AlphaFoldDB" id="A0A975BI57"/>
<evidence type="ECO:0000313" key="1">
    <source>
        <dbReference type="EMBL" id="QTA85821.1"/>
    </source>
</evidence>